<dbReference type="EMBL" id="JASCTH010000018">
    <property type="protein sequence ID" value="MDI6102081.1"/>
    <property type="molecule type" value="Genomic_DNA"/>
</dbReference>
<comment type="caution">
    <text evidence="3">The sequence shown here is derived from an EMBL/GenBank/DDBJ whole genome shotgun (WGS) entry which is preliminary data.</text>
</comment>
<protein>
    <submittedName>
        <fullName evidence="3">GNAT family N-acetyltransferase</fullName>
    </submittedName>
</protein>
<evidence type="ECO:0000313" key="4">
    <source>
        <dbReference type="Proteomes" id="UP001241758"/>
    </source>
</evidence>
<evidence type="ECO:0000259" key="2">
    <source>
        <dbReference type="PROSITE" id="PS51186"/>
    </source>
</evidence>
<gene>
    <name evidence="3" type="ORF">QLQ12_26020</name>
</gene>
<dbReference type="SUPFAM" id="SSF55729">
    <property type="entry name" value="Acyl-CoA N-acyltransferases (Nat)"/>
    <property type="match status" value="1"/>
</dbReference>
<dbReference type="InterPro" id="IPR016181">
    <property type="entry name" value="Acyl_CoA_acyltransferase"/>
</dbReference>
<proteinExistence type="predicted"/>
<sequence length="338" mass="37832">MTSLTIRPAVLPDELDDFNSYPYVLNQEIAGDLAAGRRRPEWLWLALRGGRVTARAGWWSRPGGEHPLVMDIFDVADGYLDDGLRLLEAALPTPAPEFTRFVAPDWRRSAADTWMDVLEQAGAKLFVERLRLQWHPGTPIPAPAGRLSFRAPREAGELIDLMTLVLDGSLDAHSRDELTRMTPRECAEEQYRTELEMYPSPRDWWRIATLPDGDPVGFVIPAHNGYNPIIAYIGVAPAHRGHGYIDDLLAEGTRLLADQGVPRIRAATDVGNRPMAAAFARAGYDTFQRLTDRAGHDSPARRRRAPPAPGRVSRVWECARHRRSRSPRPRAGPVDMTE</sequence>
<evidence type="ECO:0000313" key="3">
    <source>
        <dbReference type="EMBL" id="MDI6102081.1"/>
    </source>
</evidence>
<feature type="region of interest" description="Disordered" evidence="1">
    <location>
        <begin position="291"/>
        <end position="338"/>
    </location>
</feature>
<dbReference type="InterPro" id="IPR000182">
    <property type="entry name" value="GNAT_dom"/>
</dbReference>
<dbReference type="PROSITE" id="PS51186">
    <property type="entry name" value="GNAT"/>
    <property type="match status" value="1"/>
</dbReference>
<feature type="domain" description="N-acetyltransferase" evidence="2">
    <location>
        <begin position="162"/>
        <end position="305"/>
    </location>
</feature>
<dbReference type="Gene3D" id="3.40.630.30">
    <property type="match status" value="1"/>
</dbReference>
<dbReference type="RefSeq" id="WP_282763091.1">
    <property type="nucleotide sequence ID" value="NZ_JASCTH010000018.1"/>
</dbReference>
<dbReference type="Proteomes" id="UP001241758">
    <property type="component" value="Unassembled WGS sequence"/>
</dbReference>
<keyword evidence="4" id="KW-1185">Reference proteome</keyword>
<accession>A0ABT6WQV8</accession>
<reference evidence="3 4" key="1">
    <citation type="submission" date="2023-05" db="EMBL/GenBank/DDBJ databases">
        <title>Actinoplanes sp. NEAU-A12 genome sequencing.</title>
        <authorList>
            <person name="Wang Z.-S."/>
        </authorList>
    </citation>
    <scope>NUCLEOTIDE SEQUENCE [LARGE SCALE GENOMIC DNA]</scope>
    <source>
        <strain evidence="3 4">NEAU-A12</strain>
    </source>
</reference>
<dbReference type="CDD" id="cd04301">
    <property type="entry name" value="NAT_SF"/>
    <property type="match status" value="1"/>
</dbReference>
<feature type="compositionally biased region" description="Basic and acidic residues" evidence="1">
    <location>
        <begin position="291"/>
        <end position="300"/>
    </location>
</feature>
<evidence type="ECO:0000256" key="1">
    <source>
        <dbReference type="SAM" id="MobiDB-lite"/>
    </source>
</evidence>
<dbReference type="Pfam" id="PF00583">
    <property type="entry name" value="Acetyltransf_1"/>
    <property type="match status" value="1"/>
</dbReference>
<organism evidence="3 4">
    <name type="scientific">Actinoplanes sandaracinus</name>
    <dbReference type="NCBI Taxonomy" id="3045177"/>
    <lineage>
        <taxon>Bacteria</taxon>
        <taxon>Bacillati</taxon>
        <taxon>Actinomycetota</taxon>
        <taxon>Actinomycetes</taxon>
        <taxon>Micromonosporales</taxon>
        <taxon>Micromonosporaceae</taxon>
        <taxon>Actinoplanes</taxon>
    </lineage>
</organism>
<name>A0ABT6WQV8_9ACTN</name>